<sequence length="310" mass="35523">MVSFLPITSVNIGLTITSTGIRYVQLKAKKIVKTGFLPIEEGLIFDDEIQNFDILLAKIKPWIKQEKLTGKSIHICIPSTKAYIRSVEMPPAKGKMLKQMIQLEIETSIQLPFENPIYDYVILDQKKEDQNQVLVVAAPSSLVESYVMLFQKAGLKIKTVDLSSLSLYRVTNHIIKDIPQNLLLVYLTNENVEILLFHHGVPEFTREVSILDLFKNIDEDPDHEWKWGEIQSEIYRMVQFFENHIHEGAEQITDILLLGAYPNKDQLIKYLNEFFDGISIGKIDLSESLILDKVDFTIPYGLALKGMVRK</sequence>
<dbReference type="PANTHER" id="PTHR32432:SF3">
    <property type="entry name" value="ETHANOLAMINE UTILIZATION PROTEIN EUTJ"/>
    <property type="match status" value="1"/>
</dbReference>
<dbReference type="RefSeq" id="WP_305991586.1">
    <property type="nucleotide sequence ID" value="NZ_JAVAMP010000002.1"/>
</dbReference>
<gene>
    <name evidence="1" type="primary">pilM</name>
    <name evidence="1" type="ORF">Q5Y73_09300</name>
</gene>
<dbReference type="InterPro" id="IPR043129">
    <property type="entry name" value="ATPase_NBD"/>
</dbReference>
<comment type="caution">
    <text evidence="1">The sequence shown here is derived from an EMBL/GenBank/DDBJ whole genome shotgun (WGS) entry which is preliminary data.</text>
</comment>
<accession>A0ABT9IZV9</accession>
<dbReference type="EMBL" id="JAVAMP010000002">
    <property type="protein sequence ID" value="MDP5274304.1"/>
    <property type="molecule type" value="Genomic_DNA"/>
</dbReference>
<evidence type="ECO:0000313" key="1">
    <source>
        <dbReference type="EMBL" id="MDP5274304.1"/>
    </source>
</evidence>
<dbReference type="InterPro" id="IPR005883">
    <property type="entry name" value="PilM"/>
</dbReference>
<organism evidence="1 2">
    <name type="scientific">Chengkuizengella axinellae</name>
    <dbReference type="NCBI Taxonomy" id="3064388"/>
    <lineage>
        <taxon>Bacteria</taxon>
        <taxon>Bacillati</taxon>
        <taxon>Bacillota</taxon>
        <taxon>Bacilli</taxon>
        <taxon>Bacillales</taxon>
        <taxon>Paenibacillaceae</taxon>
        <taxon>Chengkuizengella</taxon>
    </lineage>
</organism>
<dbReference type="InterPro" id="IPR050696">
    <property type="entry name" value="FtsA/MreB"/>
</dbReference>
<keyword evidence="2" id="KW-1185">Reference proteome</keyword>
<dbReference type="Gene3D" id="3.30.420.40">
    <property type="match status" value="1"/>
</dbReference>
<name>A0ABT9IZV9_9BACL</name>
<dbReference type="Pfam" id="PF11104">
    <property type="entry name" value="PilM_2"/>
    <property type="match status" value="1"/>
</dbReference>
<protein>
    <submittedName>
        <fullName evidence="1">Pilus assembly protein PilM</fullName>
    </submittedName>
</protein>
<reference evidence="1 2" key="1">
    <citation type="submission" date="2023-08" db="EMBL/GenBank/DDBJ databases">
        <authorList>
            <person name="Park J.-S."/>
        </authorList>
    </citation>
    <scope>NUCLEOTIDE SEQUENCE [LARGE SCALE GENOMIC DNA]</scope>
    <source>
        <strain evidence="1 2">2205SS18-9</strain>
    </source>
</reference>
<dbReference type="SUPFAM" id="SSF53067">
    <property type="entry name" value="Actin-like ATPase domain"/>
    <property type="match status" value="1"/>
</dbReference>
<dbReference type="PANTHER" id="PTHR32432">
    <property type="entry name" value="CELL DIVISION PROTEIN FTSA-RELATED"/>
    <property type="match status" value="1"/>
</dbReference>
<proteinExistence type="predicted"/>
<evidence type="ECO:0000313" key="2">
    <source>
        <dbReference type="Proteomes" id="UP001231941"/>
    </source>
</evidence>
<dbReference type="Proteomes" id="UP001231941">
    <property type="component" value="Unassembled WGS sequence"/>
</dbReference>